<proteinExistence type="predicted"/>
<evidence type="ECO:0000313" key="1">
    <source>
        <dbReference type="EMBL" id="DAE27207.1"/>
    </source>
</evidence>
<reference evidence="1" key="1">
    <citation type="journal article" date="2021" name="Proc. Natl. Acad. Sci. U.S.A.">
        <title>A Catalog of Tens of Thousands of Viruses from Human Metagenomes Reveals Hidden Associations with Chronic Diseases.</title>
        <authorList>
            <person name="Tisza M.J."/>
            <person name="Buck C.B."/>
        </authorList>
    </citation>
    <scope>NUCLEOTIDE SEQUENCE</scope>
    <source>
        <strain evidence="1">CtuWX8</strain>
    </source>
</reference>
<accession>A0A8S5R739</accession>
<name>A0A8S5R739_9VIRU</name>
<dbReference type="EMBL" id="BK015831">
    <property type="protein sequence ID" value="DAE27207.1"/>
    <property type="molecule type" value="Genomic_DNA"/>
</dbReference>
<sequence length="35" mass="4059">MSPACREIRRGFLLNKKHSLLVSQQTGNQNIYVQK</sequence>
<organism evidence="1">
    <name type="scientific">virus sp. ctuWX8</name>
    <dbReference type="NCBI Taxonomy" id="2826816"/>
    <lineage>
        <taxon>Viruses</taxon>
    </lineage>
</organism>
<protein>
    <submittedName>
        <fullName evidence="1">Uncharacterized protein</fullName>
    </submittedName>
</protein>